<protein>
    <submittedName>
        <fullName evidence="4">TBC1 domain family member 2B</fullName>
    </submittedName>
</protein>
<dbReference type="FunFam" id="1.10.472.80:FF:000018">
    <property type="entry name" value="TBC1 domain family member 2B"/>
    <property type="match status" value="1"/>
</dbReference>
<gene>
    <name evidence="4" type="ORF">L798_08280</name>
</gene>
<dbReference type="SUPFAM" id="SSF47923">
    <property type="entry name" value="Ypt/Rab-GAP domain of gyp1p"/>
    <property type="match status" value="2"/>
</dbReference>
<dbReference type="STRING" id="136037.A0A067R2N4"/>
<dbReference type="OMA" id="RWEFCNT"/>
<dbReference type="Proteomes" id="UP000027135">
    <property type="component" value="Unassembled WGS sequence"/>
</dbReference>
<dbReference type="InterPro" id="IPR011993">
    <property type="entry name" value="PH-like_dom_sf"/>
</dbReference>
<evidence type="ECO:0000256" key="2">
    <source>
        <dbReference type="SAM" id="MobiDB-lite"/>
    </source>
</evidence>
<name>A0A067R2N4_ZOONE</name>
<feature type="coiled-coil region" evidence="1">
    <location>
        <begin position="254"/>
        <end position="352"/>
    </location>
</feature>
<feature type="region of interest" description="Disordered" evidence="2">
    <location>
        <begin position="161"/>
        <end position="214"/>
    </location>
</feature>
<dbReference type="SUPFAM" id="SSF50729">
    <property type="entry name" value="PH domain-like"/>
    <property type="match status" value="1"/>
</dbReference>
<evidence type="ECO:0000259" key="3">
    <source>
        <dbReference type="PROSITE" id="PS50086"/>
    </source>
</evidence>
<dbReference type="PANTHER" id="PTHR47219:SF20">
    <property type="entry name" value="TBC1 DOMAIN FAMILY MEMBER 2B"/>
    <property type="match status" value="1"/>
</dbReference>
<dbReference type="eggNOG" id="KOG2058">
    <property type="taxonomic scope" value="Eukaryota"/>
</dbReference>
<dbReference type="AlphaFoldDB" id="A0A067R2N4"/>
<keyword evidence="5" id="KW-1185">Reference proteome</keyword>
<evidence type="ECO:0000313" key="4">
    <source>
        <dbReference type="EMBL" id="KDR17180.1"/>
    </source>
</evidence>
<feature type="domain" description="Rab-GAP TBC" evidence="3">
    <location>
        <begin position="550"/>
        <end position="745"/>
    </location>
</feature>
<evidence type="ECO:0000256" key="1">
    <source>
        <dbReference type="SAM" id="Coils"/>
    </source>
</evidence>
<dbReference type="Gene3D" id="1.10.472.80">
    <property type="entry name" value="Ypt/Rab-GAP domain of gyp1p, domain 3"/>
    <property type="match status" value="1"/>
</dbReference>
<dbReference type="Gene3D" id="1.10.8.270">
    <property type="entry name" value="putative rabgap domain of human tbc1 domain family member 14 like domains"/>
    <property type="match status" value="1"/>
</dbReference>
<dbReference type="InterPro" id="IPR035969">
    <property type="entry name" value="Rab-GAP_TBC_sf"/>
</dbReference>
<organism evidence="4 5">
    <name type="scientific">Zootermopsis nevadensis</name>
    <name type="common">Dampwood termite</name>
    <dbReference type="NCBI Taxonomy" id="136037"/>
    <lineage>
        <taxon>Eukaryota</taxon>
        <taxon>Metazoa</taxon>
        <taxon>Ecdysozoa</taxon>
        <taxon>Arthropoda</taxon>
        <taxon>Hexapoda</taxon>
        <taxon>Insecta</taxon>
        <taxon>Pterygota</taxon>
        <taxon>Neoptera</taxon>
        <taxon>Polyneoptera</taxon>
        <taxon>Dictyoptera</taxon>
        <taxon>Blattodea</taxon>
        <taxon>Blattoidea</taxon>
        <taxon>Termitoidae</taxon>
        <taxon>Termopsidae</taxon>
        <taxon>Zootermopsis</taxon>
    </lineage>
</organism>
<dbReference type="Gene3D" id="2.30.29.30">
    <property type="entry name" value="Pleckstrin-homology domain (PH domain)/Phosphotyrosine-binding domain (PTB)"/>
    <property type="match status" value="1"/>
</dbReference>
<dbReference type="InterPro" id="IPR050302">
    <property type="entry name" value="Rab_GAP_TBC_domain"/>
</dbReference>
<dbReference type="FunFam" id="1.10.8.270:FF:000026">
    <property type="entry name" value="TBC (Tre-2/Bub2/Cdc16) domain family"/>
    <property type="match status" value="1"/>
</dbReference>
<dbReference type="Gene3D" id="1.10.10.750">
    <property type="entry name" value="Ypt/Rab-GAP domain of gyp1p, domain 1"/>
    <property type="match status" value="1"/>
</dbReference>
<evidence type="ECO:0000313" key="5">
    <source>
        <dbReference type="Proteomes" id="UP000027135"/>
    </source>
</evidence>
<dbReference type="InParanoid" id="A0A067R2N4"/>
<sequence length="847" mass="96246">MLKMKSSTEESQQIQPRLCGYMTVGWDRVPGKSRWLRLSPDNCKLYVYKTEQDPVPIKDVDISRAVFHYDAQKTDDAQFCIRSGGESLLLDAGNLQRRTYWLERLRKARKSFGGRCLYLVQDPELRACFAPKGNLIIQPHTGLLSPASKSNIPQVPQTVDNAPEILTTPPPVVLRHRPNRGDYRDRSSTSSCSQGVEKSAFERGGDGASSLSPYTLSSLGKRIRHSFREKRQSLRQSVDACHKSDPSARDCDGCKQFSSQILALQEDLKATEDEYIASRQVIDILQAQVEVLTREKEGLLEAHKRTSKNGGNEMLRMLQEKEVALATLERQCRKLSTQGEELEGKVEQLKDDTALYKELLQAKDQAIVNLTNQLHDCKTVGVGRSTQATQTDQTGESVGDAFEAYASQNKFLNEELLEVNQLLQESVRREDKLLVEASEWEARFYQTQSKYMLLLNELQIPQSNENSIRFRELIARLMGDSVTGSPPSLRSSNRTYNVYGFQQDVVLGNRSPVAQALNANQVAQWDGIVTSLDNLEVQHVAGLKALVRNGIPYHHRGRVWKAVLEHHLRGFRNFCEPEYYKTVFQVASHPHTSPAAKQIETDLLRTLPNNKHYECISADGIPKLRRILLAFSIYNADVGYCQGLNRIVAILLLFLSEEDAFWGLVYIVEKLMPSDYYGPQLAGAQIDQRVLKDLISEKLPRLAAHLAYYSVDISLVTFNWFLCIFVDSLPVDLFLQLWDAFLFEGSKVLFRYALAVLKLNETEVLKQTDYVSILTTLKNRVENITDIDEVTRVAFQDLNPFSMKIISQKREHHRKSLKVEFKKMEAVRKEYQQKPVGECPDSNGNKT</sequence>
<dbReference type="GO" id="GO:0005096">
    <property type="term" value="F:GTPase activator activity"/>
    <property type="evidence" value="ECO:0007669"/>
    <property type="project" value="TreeGrafter"/>
</dbReference>
<dbReference type="SMART" id="SM00164">
    <property type="entry name" value="TBC"/>
    <property type="match status" value="1"/>
</dbReference>
<accession>A0A067R2N4</accession>
<dbReference type="PROSITE" id="PS50086">
    <property type="entry name" value="TBC_RABGAP"/>
    <property type="match status" value="1"/>
</dbReference>
<keyword evidence="1" id="KW-0175">Coiled coil</keyword>
<dbReference type="EMBL" id="KK852750">
    <property type="protein sequence ID" value="KDR17180.1"/>
    <property type="molecule type" value="Genomic_DNA"/>
</dbReference>
<reference evidence="4 5" key="1">
    <citation type="journal article" date="2014" name="Nat. Commun.">
        <title>Molecular traces of alternative social organization in a termite genome.</title>
        <authorList>
            <person name="Terrapon N."/>
            <person name="Li C."/>
            <person name="Robertson H.M."/>
            <person name="Ji L."/>
            <person name="Meng X."/>
            <person name="Booth W."/>
            <person name="Chen Z."/>
            <person name="Childers C.P."/>
            <person name="Glastad K.M."/>
            <person name="Gokhale K."/>
            <person name="Gowin J."/>
            <person name="Gronenberg W."/>
            <person name="Hermansen R.A."/>
            <person name="Hu H."/>
            <person name="Hunt B.G."/>
            <person name="Huylmans A.K."/>
            <person name="Khalil S.M."/>
            <person name="Mitchell R.D."/>
            <person name="Munoz-Torres M.C."/>
            <person name="Mustard J.A."/>
            <person name="Pan H."/>
            <person name="Reese J.T."/>
            <person name="Scharf M.E."/>
            <person name="Sun F."/>
            <person name="Vogel H."/>
            <person name="Xiao J."/>
            <person name="Yang W."/>
            <person name="Yang Z."/>
            <person name="Yang Z."/>
            <person name="Zhou J."/>
            <person name="Zhu J."/>
            <person name="Brent C.S."/>
            <person name="Elsik C.G."/>
            <person name="Goodisman M.A."/>
            <person name="Liberles D.A."/>
            <person name="Roe R.M."/>
            <person name="Vargo E.L."/>
            <person name="Vilcinskas A."/>
            <person name="Wang J."/>
            <person name="Bornberg-Bauer E."/>
            <person name="Korb J."/>
            <person name="Zhang G."/>
            <person name="Liebig J."/>
        </authorList>
    </citation>
    <scope>NUCLEOTIDE SEQUENCE [LARGE SCALE GENOMIC DNA]</scope>
    <source>
        <tissue evidence="4">Whole organism</tissue>
    </source>
</reference>
<dbReference type="Pfam" id="PF00566">
    <property type="entry name" value="RabGAP-TBC"/>
    <property type="match status" value="1"/>
</dbReference>
<dbReference type="GO" id="GO:0031267">
    <property type="term" value="F:small GTPase binding"/>
    <property type="evidence" value="ECO:0007669"/>
    <property type="project" value="TreeGrafter"/>
</dbReference>
<proteinExistence type="predicted"/>
<dbReference type="InterPro" id="IPR000195">
    <property type="entry name" value="Rab-GAP-TBC_dom"/>
</dbReference>
<dbReference type="OrthoDB" id="294251at2759"/>
<dbReference type="PANTHER" id="PTHR47219">
    <property type="entry name" value="RAB GTPASE-ACTIVATING PROTEIN 1-LIKE"/>
    <property type="match status" value="1"/>
</dbReference>